<organism evidence="1 2">
    <name type="scientific">Deinococcus aluminii</name>
    <dbReference type="NCBI Taxonomy" id="1656885"/>
    <lineage>
        <taxon>Bacteria</taxon>
        <taxon>Thermotogati</taxon>
        <taxon>Deinococcota</taxon>
        <taxon>Deinococci</taxon>
        <taxon>Deinococcales</taxon>
        <taxon>Deinococcaceae</taxon>
        <taxon>Deinococcus</taxon>
    </lineage>
</organism>
<sequence>MFTTEPGTVFGRPARVHLWPALKLDEADRRPHTTASARPLRCEEMDETYVYVLYASGHERMYVNGQPQAWNRLGMDRDVLYARARRYLIDAALGGRPVRGVTFLLGPCSRLGRGTWGDSWFRYPVVPAVSRTE</sequence>
<evidence type="ECO:0000313" key="1">
    <source>
        <dbReference type="EMBL" id="GAA5533880.1"/>
    </source>
</evidence>
<gene>
    <name evidence="1" type="ORF">Dalu01_02288</name>
</gene>
<accession>A0ABP9XEU0</accession>
<proteinExistence type="predicted"/>
<keyword evidence="2" id="KW-1185">Reference proteome</keyword>
<protein>
    <submittedName>
        <fullName evidence="1">Uncharacterized protein</fullName>
    </submittedName>
</protein>
<name>A0ABP9XEU0_9DEIO</name>
<dbReference type="EMBL" id="BAABRV010000005">
    <property type="protein sequence ID" value="GAA5533880.1"/>
    <property type="molecule type" value="Genomic_DNA"/>
</dbReference>
<dbReference type="RefSeq" id="WP_345454696.1">
    <property type="nucleotide sequence ID" value="NZ_BAABRV010000005.1"/>
</dbReference>
<comment type="caution">
    <text evidence="1">The sequence shown here is derived from an EMBL/GenBank/DDBJ whole genome shotgun (WGS) entry which is preliminary data.</text>
</comment>
<dbReference type="Proteomes" id="UP001404956">
    <property type="component" value="Unassembled WGS sequence"/>
</dbReference>
<evidence type="ECO:0000313" key="2">
    <source>
        <dbReference type="Proteomes" id="UP001404956"/>
    </source>
</evidence>
<reference evidence="1 2" key="1">
    <citation type="submission" date="2024-02" db="EMBL/GenBank/DDBJ databases">
        <title>Deinococcus aluminii NBRC 112889.</title>
        <authorList>
            <person name="Ichikawa N."/>
            <person name="Katano-Makiyama Y."/>
            <person name="Hidaka K."/>
        </authorList>
    </citation>
    <scope>NUCLEOTIDE SEQUENCE [LARGE SCALE GENOMIC DNA]</scope>
    <source>
        <strain evidence="1 2">NBRC 112889</strain>
    </source>
</reference>